<dbReference type="GO" id="GO:0050897">
    <property type="term" value="F:cobalt ion binding"/>
    <property type="evidence" value="ECO:0007669"/>
    <property type="project" value="TreeGrafter"/>
</dbReference>
<keyword evidence="8 12" id="KW-0406">Ion transport</keyword>
<feature type="transmembrane region" description="Helical" evidence="12">
    <location>
        <begin position="291"/>
        <end position="311"/>
    </location>
</feature>
<comment type="subcellular location">
    <subcellularLocation>
        <location evidence="1">Cell membrane</location>
        <topology evidence="1">Multi-pass membrane protein</topology>
    </subcellularLocation>
    <subcellularLocation>
        <location evidence="12">Membrane</location>
        <topology evidence="12">Multi-pass membrane protein</topology>
    </subcellularLocation>
</comment>
<dbReference type="OrthoDB" id="9803416at2"/>
<dbReference type="GO" id="GO:0015095">
    <property type="term" value="F:magnesium ion transmembrane transporter activity"/>
    <property type="evidence" value="ECO:0007669"/>
    <property type="project" value="UniProtKB-UniRule"/>
</dbReference>
<comment type="catalytic activity">
    <reaction evidence="10">
        <text>Mg(2+)(in) = Mg(2+)(out)</text>
        <dbReference type="Rhea" id="RHEA:29827"/>
        <dbReference type="ChEBI" id="CHEBI:18420"/>
    </reaction>
</comment>
<dbReference type="CDD" id="cd12831">
    <property type="entry name" value="TmCorA-like_u2"/>
    <property type="match status" value="1"/>
</dbReference>
<feature type="transmembrane region" description="Helical" evidence="12">
    <location>
        <begin position="259"/>
        <end position="279"/>
    </location>
</feature>
<protein>
    <recommendedName>
        <fullName evidence="12">Magnesium transport protein CorA</fullName>
    </recommendedName>
</protein>
<dbReference type="InterPro" id="IPR004488">
    <property type="entry name" value="Mg/Co-transport_prot_CorA"/>
</dbReference>
<gene>
    <name evidence="12" type="primary">corA</name>
    <name evidence="13" type="ORF">Tpal_1665</name>
</gene>
<dbReference type="STRING" id="140314.SAMN04488076_10657"/>
<dbReference type="InterPro" id="IPR045861">
    <property type="entry name" value="CorA_cytoplasmic_dom"/>
</dbReference>
<keyword evidence="6 12" id="KW-0460">Magnesium</keyword>
<evidence type="ECO:0000256" key="8">
    <source>
        <dbReference type="ARBA" id="ARBA00023065"/>
    </source>
</evidence>
<dbReference type="GO" id="GO:0000287">
    <property type="term" value="F:magnesium ion binding"/>
    <property type="evidence" value="ECO:0007669"/>
    <property type="project" value="TreeGrafter"/>
</dbReference>
<evidence type="ECO:0000313" key="13">
    <source>
        <dbReference type="EMBL" id="CZQ93659.1"/>
    </source>
</evidence>
<keyword evidence="4 12" id="KW-1003">Cell membrane</keyword>
<evidence type="ECO:0000256" key="3">
    <source>
        <dbReference type="ARBA" id="ARBA00022448"/>
    </source>
</evidence>
<evidence type="ECO:0000313" key="14">
    <source>
        <dbReference type="Proteomes" id="UP000242754"/>
    </source>
</evidence>
<dbReference type="Proteomes" id="UP000242754">
    <property type="component" value="Unassembled WGS sequence"/>
</dbReference>
<dbReference type="RefSeq" id="WP_087033238.1">
    <property type="nucleotide sequence ID" value="NZ_FJNE01000004.1"/>
</dbReference>
<dbReference type="NCBIfam" id="TIGR00383">
    <property type="entry name" value="corA"/>
    <property type="match status" value="1"/>
</dbReference>
<dbReference type="GO" id="GO:0005886">
    <property type="term" value="C:plasma membrane"/>
    <property type="evidence" value="ECO:0007669"/>
    <property type="project" value="UniProtKB-SubCell"/>
</dbReference>
<proteinExistence type="inferred from homology"/>
<evidence type="ECO:0000256" key="6">
    <source>
        <dbReference type="ARBA" id="ARBA00022842"/>
    </source>
</evidence>
<comment type="function">
    <text evidence="11">Mediates influx of magnesium ions. Alternates between open and closed states. Activated by low cytoplasmic Mg(2+) levels. Inactive when cytoplasmic Mg(2+) levels are high.</text>
</comment>
<evidence type="ECO:0000256" key="11">
    <source>
        <dbReference type="ARBA" id="ARBA00045497"/>
    </source>
</evidence>
<keyword evidence="3 12" id="KW-0813">Transport</keyword>
<keyword evidence="9 12" id="KW-0472">Membrane</keyword>
<dbReference type="Pfam" id="PF01544">
    <property type="entry name" value="CorA"/>
    <property type="match status" value="1"/>
</dbReference>
<organism evidence="13 14">
    <name type="scientific">Trichococcus palustris</name>
    <dbReference type="NCBI Taxonomy" id="140314"/>
    <lineage>
        <taxon>Bacteria</taxon>
        <taxon>Bacillati</taxon>
        <taxon>Bacillota</taxon>
        <taxon>Bacilli</taxon>
        <taxon>Lactobacillales</taxon>
        <taxon>Carnobacteriaceae</taxon>
        <taxon>Trichococcus</taxon>
    </lineage>
</organism>
<keyword evidence="7 12" id="KW-1133">Transmembrane helix</keyword>
<evidence type="ECO:0000256" key="12">
    <source>
        <dbReference type="RuleBase" id="RU362010"/>
    </source>
</evidence>
<dbReference type="EMBL" id="FJNE01000004">
    <property type="protein sequence ID" value="CZQ93659.1"/>
    <property type="molecule type" value="Genomic_DNA"/>
</dbReference>
<dbReference type="SUPFAM" id="SSF143865">
    <property type="entry name" value="CorA soluble domain-like"/>
    <property type="match status" value="1"/>
</dbReference>
<evidence type="ECO:0000256" key="4">
    <source>
        <dbReference type="ARBA" id="ARBA00022475"/>
    </source>
</evidence>
<dbReference type="InterPro" id="IPR045863">
    <property type="entry name" value="CorA_TM1_TM2"/>
</dbReference>
<dbReference type="GO" id="GO:0015087">
    <property type="term" value="F:cobalt ion transmembrane transporter activity"/>
    <property type="evidence" value="ECO:0007669"/>
    <property type="project" value="UniProtKB-UniRule"/>
</dbReference>
<dbReference type="FunFam" id="1.20.58.340:FF:000004">
    <property type="entry name" value="Magnesium transport protein CorA"/>
    <property type="match status" value="1"/>
</dbReference>
<sequence>MINVIGITNENQLEKDVPIDTAAFSKYKWVWVDFGEPTDEEVKHLADTFHFHPLAIEDCLQMIQRPKLDYYDDYTFYITHHVREEEKDIVKEELDFFVSDNFIVTFHLFPSQEVDYVWERLLSQKNSEQWDTHHVFYKILDKIVDNYFPIIYQIEVELANIEDNTQKKATNDVMPKLFDIRHMLLSLMQTVNPMRDLLYRMLNSQHLEGVKRRRAYFSDIHDDLLKVSELIMSNREVTTDMRDSYLSMNSHQTNNVMKILTIITSIFSPLTLLAGIYGMNFQNMPELRWQYGYFLALGLMGIIGVSMYLWIRKKGWFK</sequence>
<dbReference type="SUPFAM" id="SSF144083">
    <property type="entry name" value="Magnesium transport protein CorA, transmembrane region"/>
    <property type="match status" value="1"/>
</dbReference>
<comment type="similarity">
    <text evidence="2 12">Belongs to the CorA metal ion transporter (MIT) (TC 1.A.35) family.</text>
</comment>
<accession>A0A143YPE8</accession>
<dbReference type="AlphaFoldDB" id="A0A143YPE8"/>
<evidence type="ECO:0000256" key="7">
    <source>
        <dbReference type="ARBA" id="ARBA00022989"/>
    </source>
</evidence>
<dbReference type="InterPro" id="IPR002523">
    <property type="entry name" value="MgTranspt_CorA/ZnTranspt_ZntB"/>
</dbReference>
<evidence type="ECO:0000256" key="1">
    <source>
        <dbReference type="ARBA" id="ARBA00004651"/>
    </source>
</evidence>
<evidence type="ECO:0000256" key="9">
    <source>
        <dbReference type="ARBA" id="ARBA00023136"/>
    </source>
</evidence>
<keyword evidence="5 12" id="KW-0812">Transmembrane</keyword>
<name>A0A143YPE8_9LACT</name>
<dbReference type="Gene3D" id="3.30.460.20">
    <property type="entry name" value="CorA soluble domain-like"/>
    <property type="match status" value="1"/>
</dbReference>
<dbReference type="Gene3D" id="1.20.58.340">
    <property type="entry name" value="Magnesium transport protein CorA, transmembrane region"/>
    <property type="match status" value="2"/>
</dbReference>
<evidence type="ECO:0000256" key="10">
    <source>
        <dbReference type="ARBA" id="ARBA00034269"/>
    </source>
</evidence>
<evidence type="ECO:0000256" key="5">
    <source>
        <dbReference type="ARBA" id="ARBA00022692"/>
    </source>
</evidence>
<reference evidence="13 14" key="1">
    <citation type="submission" date="2016-02" db="EMBL/GenBank/DDBJ databases">
        <authorList>
            <person name="Wen L."/>
            <person name="He K."/>
            <person name="Yang H."/>
        </authorList>
    </citation>
    <scope>NUCLEOTIDE SEQUENCE [LARGE SCALE GENOMIC DNA]</scope>
    <source>
        <strain evidence="13">Trichococcus palustris</strain>
    </source>
</reference>
<evidence type="ECO:0000256" key="2">
    <source>
        <dbReference type="ARBA" id="ARBA00009765"/>
    </source>
</evidence>
<keyword evidence="14" id="KW-1185">Reference proteome</keyword>
<dbReference type="PANTHER" id="PTHR46494">
    <property type="entry name" value="CORA FAMILY METAL ION TRANSPORTER (EUROFUNG)"/>
    <property type="match status" value="1"/>
</dbReference>
<dbReference type="PANTHER" id="PTHR46494:SF1">
    <property type="entry name" value="CORA FAMILY METAL ION TRANSPORTER (EUROFUNG)"/>
    <property type="match status" value="1"/>
</dbReference>